<comment type="caution">
    <text evidence="1">The sequence shown here is derived from an EMBL/GenBank/DDBJ whole genome shotgun (WGS) entry which is preliminary data.</text>
</comment>
<evidence type="ECO:0008006" key="3">
    <source>
        <dbReference type="Google" id="ProtNLM"/>
    </source>
</evidence>
<evidence type="ECO:0000313" key="2">
    <source>
        <dbReference type="Proteomes" id="UP000320176"/>
    </source>
</evidence>
<proteinExistence type="predicted"/>
<sequence length="160" mass="17964">MLCRAVHSVAGFLACRSINSSWSQMSPTVALDELLDRLGVSFFRRETDEEEWSHWLVTTENDCTIDIQVSPTEEVVLLRVGPILELADLSTEQRCRWLSRLMSANERRRLGKFVGDVDVYFEIALSVVPVAQDCEILARVLEEAIGTVAAVAFLGHRAIQ</sequence>
<dbReference type="AlphaFoldDB" id="A0A5C5ZQU3"/>
<dbReference type="EMBL" id="SJPN01000027">
    <property type="protein sequence ID" value="TWT89171.1"/>
    <property type="molecule type" value="Genomic_DNA"/>
</dbReference>
<dbReference type="Proteomes" id="UP000320176">
    <property type="component" value="Unassembled WGS sequence"/>
</dbReference>
<dbReference type="PROSITE" id="PS51257">
    <property type="entry name" value="PROKAR_LIPOPROTEIN"/>
    <property type="match status" value="1"/>
</dbReference>
<keyword evidence="2" id="KW-1185">Reference proteome</keyword>
<reference evidence="1 2" key="1">
    <citation type="submission" date="2019-02" db="EMBL/GenBank/DDBJ databases">
        <title>Deep-cultivation of Planctomycetes and their phenomic and genomic characterization uncovers novel biology.</title>
        <authorList>
            <person name="Wiegand S."/>
            <person name="Jogler M."/>
            <person name="Boedeker C."/>
            <person name="Pinto D."/>
            <person name="Vollmers J."/>
            <person name="Rivas-Marin E."/>
            <person name="Kohn T."/>
            <person name="Peeters S.H."/>
            <person name="Heuer A."/>
            <person name="Rast P."/>
            <person name="Oberbeckmann S."/>
            <person name="Bunk B."/>
            <person name="Jeske O."/>
            <person name="Meyerdierks A."/>
            <person name="Storesund J.E."/>
            <person name="Kallscheuer N."/>
            <person name="Luecker S."/>
            <person name="Lage O.M."/>
            <person name="Pohl T."/>
            <person name="Merkel B.J."/>
            <person name="Hornburger P."/>
            <person name="Mueller R.-W."/>
            <person name="Bruemmer F."/>
            <person name="Labrenz M."/>
            <person name="Spormann A.M."/>
            <person name="Op Den Camp H."/>
            <person name="Overmann J."/>
            <person name="Amann R."/>
            <person name="Jetten M.S.M."/>
            <person name="Mascher T."/>
            <person name="Medema M.H."/>
            <person name="Devos D.P."/>
            <person name="Kaster A.-K."/>
            <person name="Ovreas L."/>
            <person name="Rohde M."/>
            <person name="Galperin M.Y."/>
            <person name="Jogler C."/>
        </authorList>
    </citation>
    <scope>NUCLEOTIDE SEQUENCE [LARGE SCALE GENOMIC DNA]</scope>
    <source>
        <strain evidence="1 2">Pla52n</strain>
    </source>
</reference>
<accession>A0A5C5ZQU3</accession>
<gene>
    <name evidence="1" type="ORF">Pla52n_69040</name>
</gene>
<protein>
    <recommendedName>
        <fullName evidence="3">Tir chaperone protein (CesT)</fullName>
    </recommendedName>
</protein>
<name>A0A5C5ZQU3_9BACT</name>
<organism evidence="1 2">
    <name type="scientific">Stieleria varia</name>
    <dbReference type="NCBI Taxonomy" id="2528005"/>
    <lineage>
        <taxon>Bacteria</taxon>
        <taxon>Pseudomonadati</taxon>
        <taxon>Planctomycetota</taxon>
        <taxon>Planctomycetia</taxon>
        <taxon>Pirellulales</taxon>
        <taxon>Pirellulaceae</taxon>
        <taxon>Stieleria</taxon>
    </lineage>
</organism>
<evidence type="ECO:0000313" key="1">
    <source>
        <dbReference type="EMBL" id="TWT89171.1"/>
    </source>
</evidence>